<evidence type="ECO:0000313" key="2">
    <source>
        <dbReference type="EMBL" id="THU98977.1"/>
    </source>
</evidence>
<feature type="transmembrane region" description="Helical" evidence="1">
    <location>
        <begin position="175"/>
        <end position="197"/>
    </location>
</feature>
<dbReference type="Proteomes" id="UP000297245">
    <property type="component" value="Unassembled WGS sequence"/>
</dbReference>
<proteinExistence type="predicted"/>
<evidence type="ECO:0000313" key="3">
    <source>
        <dbReference type="Proteomes" id="UP000297245"/>
    </source>
</evidence>
<dbReference type="EMBL" id="ML179126">
    <property type="protein sequence ID" value="THU98977.1"/>
    <property type="molecule type" value="Genomic_DNA"/>
</dbReference>
<feature type="transmembrane region" description="Helical" evidence="1">
    <location>
        <begin position="458"/>
        <end position="481"/>
    </location>
</feature>
<name>A0A4S8M9A1_DENBC</name>
<keyword evidence="1" id="KW-1133">Transmembrane helix</keyword>
<organism evidence="2 3">
    <name type="scientific">Dendrothele bispora (strain CBS 962.96)</name>
    <dbReference type="NCBI Taxonomy" id="1314807"/>
    <lineage>
        <taxon>Eukaryota</taxon>
        <taxon>Fungi</taxon>
        <taxon>Dikarya</taxon>
        <taxon>Basidiomycota</taxon>
        <taxon>Agaricomycotina</taxon>
        <taxon>Agaricomycetes</taxon>
        <taxon>Agaricomycetidae</taxon>
        <taxon>Agaricales</taxon>
        <taxon>Agaricales incertae sedis</taxon>
        <taxon>Dendrothele</taxon>
    </lineage>
</organism>
<feature type="transmembrane region" description="Helical" evidence="1">
    <location>
        <begin position="217"/>
        <end position="238"/>
    </location>
</feature>
<feature type="transmembrane region" description="Helical" evidence="1">
    <location>
        <begin position="370"/>
        <end position="396"/>
    </location>
</feature>
<accession>A0A4S8M9A1</accession>
<keyword evidence="3" id="KW-1185">Reference proteome</keyword>
<reference evidence="2 3" key="1">
    <citation type="journal article" date="2019" name="Nat. Ecol. Evol.">
        <title>Megaphylogeny resolves global patterns of mushroom evolution.</title>
        <authorList>
            <person name="Varga T."/>
            <person name="Krizsan K."/>
            <person name="Foldi C."/>
            <person name="Dima B."/>
            <person name="Sanchez-Garcia M."/>
            <person name="Sanchez-Ramirez S."/>
            <person name="Szollosi G.J."/>
            <person name="Szarkandi J.G."/>
            <person name="Papp V."/>
            <person name="Albert L."/>
            <person name="Andreopoulos W."/>
            <person name="Angelini C."/>
            <person name="Antonin V."/>
            <person name="Barry K.W."/>
            <person name="Bougher N.L."/>
            <person name="Buchanan P."/>
            <person name="Buyck B."/>
            <person name="Bense V."/>
            <person name="Catcheside P."/>
            <person name="Chovatia M."/>
            <person name="Cooper J."/>
            <person name="Damon W."/>
            <person name="Desjardin D."/>
            <person name="Finy P."/>
            <person name="Geml J."/>
            <person name="Haridas S."/>
            <person name="Hughes K."/>
            <person name="Justo A."/>
            <person name="Karasinski D."/>
            <person name="Kautmanova I."/>
            <person name="Kiss B."/>
            <person name="Kocsube S."/>
            <person name="Kotiranta H."/>
            <person name="LaButti K.M."/>
            <person name="Lechner B.E."/>
            <person name="Liimatainen K."/>
            <person name="Lipzen A."/>
            <person name="Lukacs Z."/>
            <person name="Mihaltcheva S."/>
            <person name="Morgado L.N."/>
            <person name="Niskanen T."/>
            <person name="Noordeloos M.E."/>
            <person name="Ohm R.A."/>
            <person name="Ortiz-Santana B."/>
            <person name="Ovrebo C."/>
            <person name="Racz N."/>
            <person name="Riley R."/>
            <person name="Savchenko A."/>
            <person name="Shiryaev A."/>
            <person name="Soop K."/>
            <person name="Spirin V."/>
            <person name="Szebenyi C."/>
            <person name="Tomsovsky M."/>
            <person name="Tulloss R.E."/>
            <person name="Uehling J."/>
            <person name="Grigoriev I.V."/>
            <person name="Vagvolgyi C."/>
            <person name="Papp T."/>
            <person name="Martin F.M."/>
            <person name="Miettinen O."/>
            <person name="Hibbett D.S."/>
            <person name="Nagy L.G."/>
        </authorList>
    </citation>
    <scope>NUCLEOTIDE SEQUENCE [LARGE SCALE GENOMIC DNA]</scope>
    <source>
        <strain evidence="2 3">CBS 962.96</strain>
    </source>
</reference>
<feature type="transmembrane region" description="Helical" evidence="1">
    <location>
        <begin position="45"/>
        <end position="66"/>
    </location>
</feature>
<gene>
    <name evidence="2" type="ORF">K435DRAFT_513924</name>
</gene>
<feature type="transmembrane region" description="Helical" evidence="1">
    <location>
        <begin position="308"/>
        <end position="326"/>
    </location>
</feature>
<keyword evidence="1" id="KW-0472">Membrane</keyword>
<sequence>MHEKCVVGSPKLYGSISDPNQLGNKTDVEGGGVLFAEERNLPKPVIALLVFSVISGAFCVVFGSLVRVRFFSPDPLTQFEASYDLNYNISFYLPPYSREAIKLIFNVIFVKPCVSVFNRVHGTATKWQVACENDPQTERFPQDDPRYSPNTRLEFNSNPHFLVSSHYSILGPTGLPANIVMSVCLAITYAASQMVMLEVVNIEKPDESVPNTVLSHFALHILGIVILIQAFISIWALLRTDIKTWNQTPFVTAYILSQEMGRMRKTPGRCMQSLYHRFRDSQGAVRPENFQVSPWDTHPIFRVLITRIWVMIGVGFYWGILMFSIVESGSPGTFRGKSWLPVAEPANSTSSSGTNVFTLSWNGVAPSFGLFWGIAVIVGFQGGIITTAMTCAQTILDLVCDQRLWEELYDVNGSDPKPHMLKKFTVCSHSYVIHLADPFFHWGFGLVVGLSANKGLQILPVPIFWVSVAGVAGAIYVTYVLKVKIKTSLPATFGHLQTMVDLIDEWHEKMYWGDKSIGYQQGHAGTSSSPYRVVRIMDSKSYGGQDCAICHRRL</sequence>
<evidence type="ECO:0000256" key="1">
    <source>
        <dbReference type="SAM" id="Phobius"/>
    </source>
</evidence>
<protein>
    <submittedName>
        <fullName evidence="2">Uncharacterized protein</fullName>
    </submittedName>
</protein>
<feature type="transmembrane region" description="Helical" evidence="1">
    <location>
        <begin position="431"/>
        <end position="452"/>
    </location>
</feature>
<keyword evidence="1" id="KW-0812">Transmembrane</keyword>
<dbReference type="AlphaFoldDB" id="A0A4S8M9A1"/>
<dbReference type="OrthoDB" id="2688021at2759"/>